<keyword evidence="2" id="KW-1185">Reference proteome</keyword>
<organism evidence="1 2">
    <name type="scientific">Teladorsagia circumcincta</name>
    <name type="common">Brown stomach worm</name>
    <name type="synonym">Ostertagia circumcincta</name>
    <dbReference type="NCBI Taxonomy" id="45464"/>
    <lineage>
        <taxon>Eukaryota</taxon>
        <taxon>Metazoa</taxon>
        <taxon>Ecdysozoa</taxon>
        <taxon>Nematoda</taxon>
        <taxon>Chromadorea</taxon>
        <taxon>Rhabditida</taxon>
        <taxon>Rhabditina</taxon>
        <taxon>Rhabditomorpha</taxon>
        <taxon>Strongyloidea</taxon>
        <taxon>Trichostrongylidae</taxon>
        <taxon>Teladorsagia</taxon>
    </lineage>
</organism>
<reference evidence="1 2" key="1">
    <citation type="submission" date="2015-09" db="EMBL/GenBank/DDBJ databases">
        <title>Draft genome of the parasitic nematode Teladorsagia circumcincta isolate WARC Sus (inbred).</title>
        <authorList>
            <person name="Mitreva M."/>
        </authorList>
    </citation>
    <scope>NUCLEOTIDE SEQUENCE [LARGE SCALE GENOMIC DNA]</scope>
    <source>
        <strain evidence="1 2">S</strain>
    </source>
</reference>
<name>A0A2G9U658_TELCI</name>
<dbReference type="AlphaFoldDB" id="A0A2G9U658"/>
<feature type="non-terminal residue" evidence="1">
    <location>
        <position position="64"/>
    </location>
</feature>
<gene>
    <name evidence="1" type="ORF">TELCIR_12560</name>
</gene>
<dbReference type="OrthoDB" id="5846666at2759"/>
<accession>A0A2G9U658</accession>
<evidence type="ECO:0000313" key="2">
    <source>
        <dbReference type="Proteomes" id="UP000230423"/>
    </source>
</evidence>
<sequence>MAVGIDTKEECWTTLSVYAPQAGCSGSEKDEFYLCADDAIRSVPDDHCLTIAADLSGYVGGERR</sequence>
<dbReference type="EMBL" id="KZ348762">
    <property type="protein sequence ID" value="PIO65751.1"/>
    <property type="molecule type" value="Genomic_DNA"/>
</dbReference>
<proteinExistence type="predicted"/>
<dbReference type="Proteomes" id="UP000230423">
    <property type="component" value="Unassembled WGS sequence"/>
</dbReference>
<protein>
    <submittedName>
        <fullName evidence="1">Uncharacterized protein</fullName>
    </submittedName>
</protein>
<evidence type="ECO:0000313" key="1">
    <source>
        <dbReference type="EMBL" id="PIO65751.1"/>
    </source>
</evidence>